<name>A0A5C6PI67_9TELE</name>
<sequence length="108" mass="11936">MDTQIHMGMATFENASQVRKTPQDNFGWRQNATKEGENGWRAPHEHGQNLPALGQQTRATLCERRCAKESEANAPAESAAIPEERLGAQEIQTQLTLKIRGLTASKGH</sequence>
<feature type="compositionally biased region" description="Low complexity" evidence="1">
    <location>
        <begin position="72"/>
        <end position="81"/>
    </location>
</feature>
<evidence type="ECO:0000313" key="3">
    <source>
        <dbReference type="Proteomes" id="UP000324091"/>
    </source>
</evidence>
<feature type="region of interest" description="Disordered" evidence="1">
    <location>
        <begin position="67"/>
        <end position="87"/>
    </location>
</feature>
<evidence type="ECO:0000313" key="2">
    <source>
        <dbReference type="EMBL" id="TWW78609.1"/>
    </source>
</evidence>
<dbReference type="EMBL" id="RHFK02000003">
    <property type="protein sequence ID" value="TWW78609.1"/>
    <property type="molecule type" value="Genomic_DNA"/>
</dbReference>
<dbReference type="AlphaFoldDB" id="A0A5C6PI67"/>
<proteinExistence type="predicted"/>
<comment type="caution">
    <text evidence="2">The sequence shown here is derived from an EMBL/GenBank/DDBJ whole genome shotgun (WGS) entry which is preliminary data.</text>
</comment>
<reference evidence="2 3" key="1">
    <citation type="submission" date="2019-04" db="EMBL/GenBank/DDBJ databases">
        <title>Chromosome genome assembly for Takifugu flavidus.</title>
        <authorList>
            <person name="Xiao S."/>
        </authorList>
    </citation>
    <scope>NUCLEOTIDE SEQUENCE [LARGE SCALE GENOMIC DNA]</scope>
    <source>
        <strain evidence="2">HTHZ2018</strain>
        <tissue evidence="2">Muscle</tissue>
    </source>
</reference>
<organism evidence="2 3">
    <name type="scientific">Takifugu flavidus</name>
    <name type="common">sansaifugu</name>
    <dbReference type="NCBI Taxonomy" id="433684"/>
    <lineage>
        <taxon>Eukaryota</taxon>
        <taxon>Metazoa</taxon>
        <taxon>Chordata</taxon>
        <taxon>Craniata</taxon>
        <taxon>Vertebrata</taxon>
        <taxon>Euteleostomi</taxon>
        <taxon>Actinopterygii</taxon>
        <taxon>Neopterygii</taxon>
        <taxon>Teleostei</taxon>
        <taxon>Neoteleostei</taxon>
        <taxon>Acanthomorphata</taxon>
        <taxon>Eupercaria</taxon>
        <taxon>Tetraodontiformes</taxon>
        <taxon>Tetradontoidea</taxon>
        <taxon>Tetraodontidae</taxon>
        <taxon>Takifugu</taxon>
    </lineage>
</organism>
<evidence type="ECO:0000256" key="1">
    <source>
        <dbReference type="SAM" id="MobiDB-lite"/>
    </source>
</evidence>
<gene>
    <name evidence="2" type="ORF">D4764_11G0007300</name>
</gene>
<dbReference type="Proteomes" id="UP000324091">
    <property type="component" value="Chromosome 11"/>
</dbReference>
<keyword evidence="3" id="KW-1185">Reference proteome</keyword>
<protein>
    <submittedName>
        <fullName evidence="2">Uncharacterized protein</fullName>
    </submittedName>
</protein>
<accession>A0A5C6PI67</accession>